<feature type="region of interest" description="Disordered" evidence="1">
    <location>
        <begin position="184"/>
        <end position="204"/>
    </location>
</feature>
<evidence type="ECO:0000313" key="2">
    <source>
        <dbReference type="EMBL" id="CAJ1399723.1"/>
    </source>
</evidence>
<feature type="compositionally biased region" description="Polar residues" evidence="1">
    <location>
        <begin position="314"/>
        <end position="333"/>
    </location>
</feature>
<comment type="caution">
    <text evidence="2">The sequence shown here is derived from an EMBL/GenBank/DDBJ whole genome shotgun (WGS) entry which is preliminary data.</text>
</comment>
<protein>
    <submittedName>
        <fullName evidence="2">Uncharacterized protein</fullName>
    </submittedName>
</protein>
<keyword evidence="3" id="KW-1185">Reference proteome</keyword>
<dbReference type="Proteomes" id="UP001178507">
    <property type="component" value="Unassembled WGS sequence"/>
</dbReference>
<evidence type="ECO:0000313" key="3">
    <source>
        <dbReference type="Proteomes" id="UP001178507"/>
    </source>
</evidence>
<evidence type="ECO:0000256" key="1">
    <source>
        <dbReference type="SAM" id="MobiDB-lite"/>
    </source>
</evidence>
<feature type="region of interest" description="Disordered" evidence="1">
    <location>
        <begin position="291"/>
        <end position="344"/>
    </location>
</feature>
<sequence>MARRPQISLNEEVVQAESSASFFSAGHTTPANRMRCNMELSVQTGTPSFRGSGAASHAVVQHPVKPADFRPASAPTPDLRPASAPKADLRPEMKLEAVSSCEASPPVLPSPTNAQRQPMMARSLRSVRTTIQAANWGPEVSNALAMGSIAQSARPGSAPEPAPPSRSGGYQMALDMDDLPCVPQPPMSTPTNSQRQPMMSRSNRSVRNRVMVAQAAAEPLSPTSPPPMQPMSTTSKSAMQPMTLHAGITPKSNVVPLNMHAGITPKSNVAPLNMHAGITPKPQRQITPLDTETDSDGFNLGGLVTPTNPDRRNTNMSLNLGTPSFRGSANSSGAAMPPIGALRP</sequence>
<dbReference type="AlphaFoldDB" id="A0AA36J4Z0"/>
<reference evidence="2" key="1">
    <citation type="submission" date="2023-08" db="EMBL/GenBank/DDBJ databases">
        <authorList>
            <person name="Chen Y."/>
            <person name="Shah S."/>
            <person name="Dougan E. K."/>
            <person name="Thang M."/>
            <person name="Chan C."/>
        </authorList>
    </citation>
    <scope>NUCLEOTIDE SEQUENCE</scope>
</reference>
<gene>
    <name evidence="2" type="ORF">EVOR1521_LOCUS23213</name>
</gene>
<dbReference type="EMBL" id="CAUJNA010003346">
    <property type="protein sequence ID" value="CAJ1399723.1"/>
    <property type="molecule type" value="Genomic_DNA"/>
</dbReference>
<accession>A0AA36J4Z0</accession>
<feature type="region of interest" description="Disordered" evidence="1">
    <location>
        <begin position="99"/>
        <end position="118"/>
    </location>
</feature>
<feature type="region of interest" description="Disordered" evidence="1">
    <location>
        <begin position="150"/>
        <end position="170"/>
    </location>
</feature>
<name>A0AA36J4Z0_9DINO</name>
<organism evidence="2 3">
    <name type="scientific">Effrenium voratum</name>
    <dbReference type="NCBI Taxonomy" id="2562239"/>
    <lineage>
        <taxon>Eukaryota</taxon>
        <taxon>Sar</taxon>
        <taxon>Alveolata</taxon>
        <taxon>Dinophyceae</taxon>
        <taxon>Suessiales</taxon>
        <taxon>Symbiodiniaceae</taxon>
        <taxon>Effrenium</taxon>
    </lineage>
</organism>
<proteinExistence type="predicted"/>